<dbReference type="EMBL" id="JBICCN010000221">
    <property type="protein sequence ID" value="KAL3085757.1"/>
    <property type="molecule type" value="Genomic_DNA"/>
</dbReference>
<evidence type="ECO:0000313" key="1">
    <source>
        <dbReference type="EMBL" id="KAL3085757.1"/>
    </source>
</evidence>
<evidence type="ECO:0000313" key="2">
    <source>
        <dbReference type="Proteomes" id="UP001620645"/>
    </source>
</evidence>
<protein>
    <submittedName>
        <fullName evidence="1">Uncharacterized protein</fullName>
    </submittedName>
</protein>
<gene>
    <name evidence="1" type="ORF">niasHS_009506</name>
</gene>
<dbReference type="Gene3D" id="2.60.210.10">
    <property type="entry name" value="Apoptosis, Tumor Necrosis Factor Receptor Associated Protein 2, Chain A"/>
    <property type="match status" value="1"/>
</dbReference>
<dbReference type="SUPFAM" id="SSF49599">
    <property type="entry name" value="TRAF domain-like"/>
    <property type="match status" value="1"/>
</dbReference>
<proteinExistence type="predicted"/>
<dbReference type="Proteomes" id="UP001620645">
    <property type="component" value="Unassembled WGS sequence"/>
</dbReference>
<dbReference type="InterPro" id="IPR008974">
    <property type="entry name" value="TRAF-like"/>
</dbReference>
<keyword evidence="2" id="KW-1185">Reference proteome</keyword>
<organism evidence="1 2">
    <name type="scientific">Heterodera schachtii</name>
    <name type="common">Sugarbeet cyst nematode worm</name>
    <name type="synonym">Tylenchus schachtii</name>
    <dbReference type="NCBI Taxonomy" id="97005"/>
    <lineage>
        <taxon>Eukaryota</taxon>
        <taxon>Metazoa</taxon>
        <taxon>Ecdysozoa</taxon>
        <taxon>Nematoda</taxon>
        <taxon>Chromadorea</taxon>
        <taxon>Rhabditida</taxon>
        <taxon>Tylenchina</taxon>
        <taxon>Tylenchomorpha</taxon>
        <taxon>Tylenchoidea</taxon>
        <taxon>Heteroderidae</taxon>
        <taxon>Heteroderinae</taxon>
        <taxon>Heterodera</taxon>
    </lineage>
</organism>
<comment type="caution">
    <text evidence="1">The sequence shown here is derived from an EMBL/GenBank/DDBJ whole genome shotgun (WGS) entry which is preliminary data.</text>
</comment>
<dbReference type="AlphaFoldDB" id="A0ABD2J4C1"/>
<accession>A0ABD2J4C1</accession>
<sequence>MLSFIYTGELAELNGDNAMAVLTPALRWADAKCRQNCIERSAGNRRAVLGPALFKIRFPLIPNDEFSKKIGLSKNWLGTDNNEKWMGFYLLCDGPKEAQNCSFECSATFRIVSQKKDVPDFKDEFNDQLLNNKLSWEFFHSISFDELMDEKQFAIFYSLKLNMMA</sequence>
<name>A0ABD2J4C1_HETSC</name>
<reference evidence="1 2" key="1">
    <citation type="submission" date="2024-10" db="EMBL/GenBank/DDBJ databases">
        <authorList>
            <person name="Kim D."/>
        </authorList>
    </citation>
    <scope>NUCLEOTIDE SEQUENCE [LARGE SCALE GENOMIC DNA]</scope>
    <source>
        <strain evidence="1">Taebaek</strain>
    </source>
</reference>